<dbReference type="Gene3D" id="3.40.190.120">
    <property type="entry name" value="Osmoprotection protein (prox), domain 2"/>
    <property type="match status" value="1"/>
</dbReference>
<proteinExistence type="inferred from homology"/>
<dbReference type="SUPFAM" id="SSF53850">
    <property type="entry name" value="Periplasmic binding protein-like II"/>
    <property type="match status" value="1"/>
</dbReference>
<dbReference type="InterPro" id="IPR035906">
    <property type="entry name" value="MetI-like_sf"/>
</dbReference>
<dbReference type="PANTHER" id="PTHR30177:SF4">
    <property type="entry name" value="OSMOPROTECTANT IMPORT PERMEASE PROTEIN OSMW"/>
    <property type="match status" value="1"/>
</dbReference>
<gene>
    <name evidence="11" type="ORF">SM757_25210</name>
</gene>
<feature type="transmembrane region" description="Helical" evidence="8">
    <location>
        <begin position="497"/>
        <end position="517"/>
    </location>
</feature>
<evidence type="ECO:0000256" key="8">
    <source>
        <dbReference type="RuleBase" id="RU363032"/>
    </source>
</evidence>
<dbReference type="Gene3D" id="3.40.190.10">
    <property type="entry name" value="Periplasmic binding protein-like II"/>
    <property type="match status" value="1"/>
</dbReference>
<comment type="subcellular location">
    <subcellularLocation>
        <location evidence="1 8">Cell membrane</location>
        <topology evidence="1 8">Multi-pass membrane protein</topology>
    </subcellularLocation>
</comment>
<keyword evidence="2 8" id="KW-0813">Transport</keyword>
<feature type="chain" id="PRO_5047220050" evidence="9">
    <location>
        <begin position="25"/>
        <end position="525"/>
    </location>
</feature>
<organism evidence="11 12">
    <name type="scientific">Azohydromonas lata</name>
    <dbReference type="NCBI Taxonomy" id="45677"/>
    <lineage>
        <taxon>Bacteria</taxon>
        <taxon>Pseudomonadati</taxon>
        <taxon>Pseudomonadota</taxon>
        <taxon>Betaproteobacteria</taxon>
        <taxon>Burkholderiales</taxon>
        <taxon>Sphaerotilaceae</taxon>
        <taxon>Azohydromonas</taxon>
    </lineage>
</organism>
<dbReference type="EMBL" id="JAXOJX010000052">
    <property type="protein sequence ID" value="MDZ5459886.1"/>
    <property type="molecule type" value="Genomic_DNA"/>
</dbReference>
<dbReference type="PROSITE" id="PS50928">
    <property type="entry name" value="ABC_TM1"/>
    <property type="match status" value="1"/>
</dbReference>
<keyword evidence="4 8" id="KW-1133">Transmembrane helix</keyword>
<dbReference type="SUPFAM" id="SSF161098">
    <property type="entry name" value="MetI-like"/>
    <property type="match status" value="1"/>
</dbReference>
<keyword evidence="3 8" id="KW-0812">Transmembrane</keyword>
<dbReference type="InterPro" id="IPR051204">
    <property type="entry name" value="ABC_transp_perm/SBD"/>
</dbReference>
<dbReference type="RefSeq" id="WP_322467504.1">
    <property type="nucleotide sequence ID" value="NZ_JAXOJX010000052.1"/>
</dbReference>
<feature type="signal peptide" evidence="9">
    <location>
        <begin position="1"/>
        <end position="24"/>
    </location>
</feature>
<keyword evidence="12" id="KW-1185">Reference proteome</keyword>
<dbReference type="Pfam" id="PF00528">
    <property type="entry name" value="BPD_transp_1"/>
    <property type="match status" value="1"/>
</dbReference>
<comment type="similarity">
    <text evidence="7">In the N-terminal section; belongs to the binding-protein-dependent transport system permease family.</text>
</comment>
<evidence type="ECO:0000256" key="4">
    <source>
        <dbReference type="ARBA" id="ARBA00022989"/>
    </source>
</evidence>
<evidence type="ECO:0000256" key="2">
    <source>
        <dbReference type="ARBA" id="ARBA00022448"/>
    </source>
</evidence>
<evidence type="ECO:0000259" key="10">
    <source>
        <dbReference type="PROSITE" id="PS50928"/>
    </source>
</evidence>
<feature type="transmembrane region" description="Helical" evidence="8">
    <location>
        <begin position="334"/>
        <end position="355"/>
    </location>
</feature>
<dbReference type="InterPro" id="IPR000515">
    <property type="entry name" value="MetI-like"/>
</dbReference>
<sequence>MNLRAAARALAALALVLLAGAAHAQQPAGAASRAGQAPEAHAEVAVGSKRFTESYLLGELVTQSLRRAGIAAEHRQGLGNTAILEQALSSGAVDVYPEYTGTITRELLKLEGAQAAVSLEQLNARLAPRGLKAAVPLGFNNTYALALREDDARRLGVASLSDLAALPPAQAGALRLGLSHEFLQRADGWPGLSRAYGLRMAPGAGLDHGLAYQALARKQVDVVDVYTTDAQIERLHLRVLRDDRNFFPRYDAVLLMRASLDERPLAAALQGRIDEAAMTAMNAQAEVDGRAFADVAREFLDRGSAAAASAPAGAPASPPGFMARLLAPDLGRLLLQHLAMVFGSVAMAVVVGVPLGVLAHRVKALSGLVLGAVGVLQTVPSLALLAFLIALVGTIGFVPALLALFVYALLPIVRNTHEGLAGVPQGLRLAGAALGLKPAQVLRSVELPLAAPVMLAGIKTAAVINVGTATVAAFVGAGGLGERIVTGLAINDHVQTLAGAVPAAALALVVEAVFALLQRGVRRGV</sequence>
<dbReference type="CDD" id="cd06261">
    <property type="entry name" value="TM_PBP2"/>
    <property type="match status" value="1"/>
</dbReference>
<evidence type="ECO:0000313" key="11">
    <source>
        <dbReference type="EMBL" id="MDZ5459886.1"/>
    </source>
</evidence>
<comment type="caution">
    <text evidence="11">The sequence shown here is derived from an EMBL/GenBank/DDBJ whole genome shotgun (WGS) entry which is preliminary data.</text>
</comment>
<evidence type="ECO:0000256" key="3">
    <source>
        <dbReference type="ARBA" id="ARBA00022692"/>
    </source>
</evidence>
<accession>A0ABU5ILZ7</accession>
<feature type="domain" description="ABC transmembrane type-1" evidence="10">
    <location>
        <begin position="334"/>
        <end position="518"/>
    </location>
</feature>
<keyword evidence="9" id="KW-0732">Signal</keyword>
<evidence type="ECO:0000256" key="9">
    <source>
        <dbReference type="SAM" id="SignalP"/>
    </source>
</evidence>
<evidence type="ECO:0000256" key="7">
    <source>
        <dbReference type="ARBA" id="ARBA00035652"/>
    </source>
</evidence>
<name>A0ABU5ILZ7_9BURK</name>
<dbReference type="InterPro" id="IPR007210">
    <property type="entry name" value="ABC_Gly_betaine_transp_sub-bd"/>
</dbReference>
<keyword evidence="5 8" id="KW-0472">Membrane</keyword>
<protein>
    <submittedName>
        <fullName evidence="11">Glycine betaine ABC transporter substrate-binding protein</fullName>
    </submittedName>
</protein>
<dbReference type="PANTHER" id="PTHR30177">
    <property type="entry name" value="GLYCINE BETAINE/L-PROLINE TRANSPORT SYSTEM PERMEASE PROTEIN PROW"/>
    <property type="match status" value="1"/>
</dbReference>
<evidence type="ECO:0000256" key="6">
    <source>
        <dbReference type="ARBA" id="ARBA00035642"/>
    </source>
</evidence>
<feature type="transmembrane region" description="Helical" evidence="8">
    <location>
        <begin position="362"/>
        <end position="379"/>
    </location>
</feature>
<evidence type="ECO:0000256" key="1">
    <source>
        <dbReference type="ARBA" id="ARBA00004651"/>
    </source>
</evidence>
<dbReference type="Proteomes" id="UP001293718">
    <property type="component" value="Unassembled WGS sequence"/>
</dbReference>
<dbReference type="Pfam" id="PF04069">
    <property type="entry name" value="OpuAC"/>
    <property type="match status" value="1"/>
</dbReference>
<comment type="similarity">
    <text evidence="6">In the C-terminal section; belongs to the OsmX family.</text>
</comment>
<feature type="transmembrane region" description="Helical" evidence="8">
    <location>
        <begin position="453"/>
        <end position="477"/>
    </location>
</feature>
<feature type="transmembrane region" description="Helical" evidence="8">
    <location>
        <begin position="385"/>
        <end position="410"/>
    </location>
</feature>
<evidence type="ECO:0000313" key="12">
    <source>
        <dbReference type="Proteomes" id="UP001293718"/>
    </source>
</evidence>
<dbReference type="Gene3D" id="1.10.3720.10">
    <property type="entry name" value="MetI-like"/>
    <property type="match status" value="1"/>
</dbReference>
<comment type="similarity">
    <text evidence="8">Belongs to the binding-protein-dependent transport system permease family.</text>
</comment>
<reference evidence="11 12" key="1">
    <citation type="submission" date="2023-11" db="EMBL/GenBank/DDBJ databases">
        <title>Draft genome of Azohydromonas lata strain H1 (DSM1123), a polyhydroxyalkanoate producer.</title>
        <authorList>
            <person name="Traversa D."/>
            <person name="D'Addabbo P."/>
            <person name="Pazzani C."/>
            <person name="Manzari C."/>
            <person name="Chiara M."/>
            <person name="Scrascia M."/>
        </authorList>
    </citation>
    <scope>NUCLEOTIDE SEQUENCE [LARGE SCALE GENOMIC DNA]</scope>
    <source>
        <strain evidence="11 12">H1</strain>
    </source>
</reference>
<evidence type="ECO:0000256" key="5">
    <source>
        <dbReference type="ARBA" id="ARBA00023136"/>
    </source>
</evidence>